<evidence type="ECO:0000313" key="7">
    <source>
        <dbReference type="Proteomes" id="UP001637996"/>
    </source>
</evidence>
<reference evidence="6 7" key="1">
    <citation type="journal article" date="2025" name="Anaerobe">
        <title>Description of Anaerococcus kampingiae sp. nov., Anaerococcus groningensis sp. nov., Anaerococcus martiniensis sp. nov., and Anaerococcus cruorum sp. nov., isolated from human clinical specimens.</title>
        <authorList>
            <person name="Boiten K.E."/>
            <person name="Meijer J."/>
            <person name="van Wezel E.M."/>
            <person name="Veloo A.C.M."/>
        </authorList>
    </citation>
    <scope>NUCLEOTIDE SEQUENCE [LARGE SCALE GENOMIC DNA]</scope>
    <source>
        <strain evidence="6 7">ENR0831</strain>
    </source>
</reference>
<dbReference type="Pfam" id="PF04073">
    <property type="entry name" value="tRNA_edit"/>
    <property type="match status" value="1"/>
</dbReference>
<dbReference type="EMBL" id="JBGMEI010000006">
    <property type="protein sequence ID" value="MFO3665784.1"/>
    <property type="molecule type" value="Genomic_DNA"/>
</dbReference>
<organism evidence="6 7">
    <name type="scientific">Anaerococcus martiniensis</name>
    <dbReference type="NCBI Taxonomy" id="3115615"/>
    <lineage>
        <taxon>Bacteria</taxon>
        <taxon>Bacillati</taxon>
        <taxon>Bacillota</taxon>
        <taxon>Tissierellia</taxon>
        <taxon>Tissierellales</taxon>
        <taxon>Peptoniphilaceae</taxon>
        <taxon>Anaerococcus</taxon>
    </lineage>
</organism>
<evidence type="ECO:0000256" key="2">
    <source>
        <dbReference type="ARBA" id="ARBA00022917"/>
    </source>
</evidence>
<dbReference type="EC" id="4.2.-.-" evidence="4"/>
<dbReference type="PIRSF" id="PIRSF006181">
    <property type="entry name" value="EbsC_YbaK"/>
    <property type="match status" value="1"/>
</dbReference>
<dbReference type="PANTHER" id="PTHR30411:SF0">
    <property type="entry name" value="CYS-TRNA(PRO)_CYS-TRNA(CYS) DEACYLASE YBAK"/>
    <property type="match status" value="1"/>
</dbReference>
<dbReference type="Gene3D" id="3.90.960.10">
    <property type="entry name" value="YbaK/aminoacyl-tRNA synthetase-associated domain"/>
    <property type="match status" value="1"/>
</dbReference>
<evidence type="ECO:0000256" key="4">
    <source>
        <dbReference type="PIRNR" id="PIRNR006181"/>
    </source>
</evidence>
<keyword evidence="7" id="KW-1185">Reference proteome</keyword>
<protein>
    <recommendedName>
        <fullName evidence="4">Cys-tRNA(Pro)/Cys-tRNA(Cys) deacylase</fullName>
        <ecNumber evidence="4">4.2.-.-</ecNumber>
    </recommendedName>
</protein>
<dbReference type="SUPFAM" id="SSF55826">
    <property type="entry name" value="YbaK/ProRS associated domain"/>
    <property type="match status" value="1"/>
</dbReference>
<gene>
    <name evidence="6" type="ORF">ACCQ41_05950</name>
</gene>
<dbReference type="InterPro" id="IPR004369">
    <property type="entry name" value="Prolyl-tRNA_editing_YbaK/EbsC"/>
</dbReference>
<dbReference type="InterPro" id="IPR036754">
    <property type="entry name" value="YbaK/aa-tRNA-synt-asso_dom_sf"/>
</dbReference>
<keyword evidence="3 4" id="KW-0456">Lyase</keyword>
<evidence type="ECO:0000313" key="6">
    <source>
        <dbReference type="EMBL" id="MFO3665784.1"/>
    </source>
</evidence>
<dbReference type="PANTHER" id="PTHR30411">
    <property type="entry name" value="CYTOPLASMIC PROTEIN"/>
    <property type="match status" value="1"/>
</dbReference>
<sequence>MKKEVKTNAMRALDNLNIPYEHIDYGFEGDFKSTIDLTEETHQDISFVYKTLATISNTKDIFIFVIPGAENIDFKKASKCVGVKSLEMLPLKDLKSKIGYERGATTSLAMRKEYEVVIDESAKDHEFIKVSAGKVGHSIKIKADDLAKANGGKFFDVIQNND</sequence>
<evidence type="ECO:0000256" key="3">
    <source>
        <dbReference type="ARBA" id="ARBA00023239"/>
    </source>
</evidence>
<keyword evidence="2 4" id="KW-0648">Protein biosynthesis</keyword>
<proteinExistence type="inferred from homology"/>
<evidence type="ECO:0000259" key="5">
    <source>
        <dbReference type="Pfam" id="PF04073"/>
    </source>
</evidence>
<dbReference type="RefSeq" id="WP_410031462.1">
    <property type="nucleotide sequence ID" value="NZ_JBGMEI010000006.1"/>
</dbReference>
<accession>A0ABW9M9A0</accession>
<name>A0ABW9M9A0_9FIRM</name>
<comment type="caution">
    <text evidence="6">The sequence shown here is derived from an EMBL/GenBank/DDBJ whole genome shotgun (WGS) entry which is preliminary data.</text>
</comment>
<dbReference type="InterPro" id="IPR007214">
    <property type="entry name" value="YbaK/aa-tRNA-synth-assoc-dom"/>
</dbReference>
<comment type="similarity">
    <text evidence="1 4">Belongs to the prolyl-tRNA editing family. YbaK/EbsC subfamily.</text>
</comment>
<feature type="domain" description="YbaK/aminoacyl-tRNA synthetase-associated" evidence="5">
    <location>
        <begin position="32"/>
        <end position="148"/>
    </location>
</feature>
<evidence type="ECO:0000256" key="1">
    <source>
        <dbReference type="ARBA" id="ARBA00009798"/>
    </source>
</evidence>
<dbReference type="Proteomes" id="UP001637996">
    <property type="component" value="Unassembled WGS sequence"/>
</dbReference>
<dbReference type="CDD" id="cd00002">
    <property type="entry name" value="YbaK_deacylase"/>
    <property type="match status" value="1"/>
</dbReference>